<dbReference type="InterPro" id="IPR041492">
    <property type="entry name" value="HAD_2"/>
</dbReference>
<accession>A0A4R7ZNA0</accession>
<protein>
    <submittedName>
        <fullName evidence="1">HAD superfamily hydrolase (TIGR01509 family)</fullName>
    </submittedName>
</protein>
<dbReference type="Gene3D" id="1.10.150.240">
    <property type="entry name" value="Putative phosphatase, domain 2"/>
    <property type="match status" value="1"/>
</dbReference>
<dbReference type="Proteomes" id="UP000294743">
    <property type="component" value="Unassembled WGS sequence"/>
</dbReference>
<dbReference type="Pfam" id="PF13419">
    <property type="entry name" value="HAD_2"/>
    <property type="match status" value="1"/>
</dbReference>
<keyword evidence="1" id="KW-0378">Hydrolase</keyword>
<dbReference type="GO" id="GO:0016787">
    <property type="term" value="F:hydrolase activity"/>
    <property type="evidence" value="ECO:0007669"/>
    <property type="project" value="UniProtKB-KW"/>
</dbReference>
<evidence type="ECO:0000313" key="2">
    <source>
        <dbReference type="Proteomes" id="UP000294743"/>
    </source>
</evidence>
<dbReference type="SFLD" id="SFLDS00003">
    <property type="entry name" value="Haloacid_Dehalogenase"/>
    <property type="match status" value="1"/>
</dbReference>
<dbReference type="InterPro" id="IPR036412">
    <property type="entry name" value="HAD-like_sf"/>
</dbReference>
<gene>
    <name evidence="1" type="ORF">EDD63_12021</name>
</gene>
<comment type="caution">
    <text evidence="1">The sequence shown here is derived from an EMBL/GenBank/DDBJ whole genome shotgun (WGS) entry which is preliminary data.</text>
</comment>
<name>A0A4R7ZNA0_9FIRM</name>
<dbReference type="NCBIfam" id="TIGR01509">
    <property type="entry name" value="HAD-SF-IA-v3"/>
    <property type="match status" value="1"/>
</dbReference>
<dbReference type="SUPFAM" id="SSF56784">
    <property type="entry name" value="HAD-like"/>
    <property type="match status" value="1"/>
</dbReference>
<keyword evidence="2" id="KW-1185">Reference proteome</keyword>
<dbReference type="PRINTS" id="PR00413">
    <property type="entry name" value="HADHALOGNASE"/>
</dbReference>
<dbReference type="InterPro" id="IPR023214">
    <property type="entry name" value="HAD_sf"/>
</dbReference>
<reference evidence="1 2" key="1">
    <citation type="submission" date="2019-03" db="EMBL/GenBank/DDBJ databases">
        <title>Genomic Encyclopedia of Type Strains, Phase IV (KMG-IV): sequencing the most valuable type-strain genomes for metagenomic binning, comparative biology and taxonomic classification.</title>
        <authorList>
            <person name="Goeker M."/>
        </authorList>
    </citation>
    <scope>NUCLEOTIDE SEQUENCE [LARGE SCALE GENOMIC DNA]</scope>
    <source>
        <strain evidence="1 2">DSM 28867</strain>
    </source>
</reference>
<dbReference type="InterPro" id="IPR023198">
    <property type="entry name" value="PGP-like_dom2"/>
</dbReference>
<dbReference type="AlphaFoldDB" id="A0A4R7ZNA0"/>
<dbReference type="InterPro" id="IPR006439">
    <property type="entry name" value="HAD-SF_hydro_IA"/>
</dbReference>
<proteinExistence type="predicted"/>
<sequence>MKLELVIFDVDGLLLDTERTWQKTWHDIGIKHGVKNLGSEVFLKCIGHTGKVVEDIILQEVTGIEEPLALLQEVREAGKIRLENELELKPGAKQLIAYLKENQIPLAIGTSTISALNEERLKKVDVFHEFCYMLCGDEVTKRKPDPEVYNRIVEQFGVDKENVVILEDSYLGVEAAYRANVSCIMVPDILPATEIQIKQTMHIAKSLYEVKDYIEQYLLSKK</sequence>
<dbReference type="PANTHER" id="PTHR18901">
    <property type="entry name" value="2-DEOXYGLUCOSE-6-PHOSPHATE PHOSPHATASE 2"/>
    <property type="match status" value="1"/>
</dbReference>
<organism evidence="1 2">
    <name type="scientific">Breznakia blatticola</name>
    <dbReference type="NCBI Taxonomy" id="1754012"/>
    <lineage>
        <taxon>Bacteria</taxon>
        <taxon>Bacillati</taxon>
        <taxon>Bacillota</taxon>
        <taxon>Erysipelotrichia</taxon>
        <taxon>Erysipelotrichales</taxon>
        <taxon>Erysipelotrichaceae</taxon>
        <taxon>Breznakia</taxon>
    </lineage>
</organism>
<dbReference type="SFLD" id="SFLDG01129">
    <property type="entry name" value="C1.5:_HAD__Beta-PGM__Phosphata"/>
    <property type="match status" value="1"/>
</dbReference>
<dbReference type="EMBL" id="SODD01000020">
    <property type="protein sequence ID" value="TDW16740.1"/>
    <property type="molecule type" value="Genomic_DNA"/>
</dbReference>
<dbReference type="Gene3D" id="3.40.50.1000">
    <property type="entry name" value="HAD superfamily/HAD-like"/>
    <property type="match status" value="1"/>
</dbReference>
<dbReference type="CDD" id="cd07505">
    <property type="entry name" value="HAD_BPGM-like"/>
    <property type="match status" value="1"/>
</dbReference>
<dbReference type="PANTHER" id="PTHR18901:SF38">
    <property type="entry name" value="PSEUDOURIDINE-5'-PHOSPHATASE"/>
    <property type="match status" value="1"/>
</dbReference>
<dbReference type="OrthoDB" id="9797743at2"/>
<evidence type="ECO:0000313" key="1">
    <source>
        <dbReference type="EMBL" id="TDW16740.1"/>
    </source>
</evidence>